<dbReference type="OrthoDB" id="288590at2759"/>
<protein>
    <recommendedName>
        <fullName evidence="3">Fe2OG dioxygenase domain-containing protein</fullName>
    </recommendedName>
</protein>
<evidence type="ECO:0000313" key="5">
    <source>
        <dbReference type="Proteomes" id="UP000054032"/>
    </source>
</evidence>
<organism evidence="4 5">
    <name type="scientific">Bipolaris oryzae ATCC 44560</name>
    <dbReference type="NCBI Taxonomy" id="930090"/>
    <lineage>
        <taxon>Eukaryota</taxon>
        <taxon>Fungi</taxon>
        <taxon>Dikarya</taxon>
        <taxon>Ascomycota</taxon>
        <taxon>Pezizomycotina</taxon>
        <taxon>Dothideomycetes</taxon>
        <taxon>Pleosporomycetidae</taxon>
        <taxon>Pleosporales</taxon>
        <taxon>Pleosporineae</taxon>
        <taxon>Pleosporaceae</taxon>
        <taxon>Bipolaris</taxon>
    </lineage>
</organism>
<keyword evidence="2" id="KW-0479">Metal-binding</keyword>
<dbReference type="InterPro" id="IPR027443">
    <property type="entry name" value="IPNS-like_sf"/>
</dbReference>
<proteinExistence type="inferred from homology"/>
<dbReference type="GO" id="GO:0016491">
    <property type="term" value="F:oxidoreductase activity"/>
    <property type="evidence" value="ECO:0007669"/>
    <property type="project" value="UniProtKB-KW"/>
</dbReference>
<evidence type="ECO:0000313" key="4">
    <source>
        <dbReference type="EMBL" id="EUC39951.1"/>
    </source>
</evidence>
<name>W6Z8D1_COCMI</name>
<keyword evidence="5" id="KW-1185">Reference proteome</keyword>
<dbReference type="InterPro" id="IPR005123">
    <property type="entry name" value="Oxoglu/Fe-dep_dioxygenase_dom"/>
</dbReference>
<dbReference type="SUPFAM" id="SSF51197">
    <property type="entry name" value="Clavaminate synthase-like"/>
    <property type="match status" value="1"/>
</dbReference>
<dbReference type="KEGG" id="bor:COCMIDRAFT_110053"/>
<evidence type="ECO:0000256" key="2">
    <source>
        <dbReference type="RuleBase" id="RU003682"/>
    </source>
</evidence>
<feature type="domain" description="Fe2OG dioxygenase" evidence="3">
    <location>
        <begin position="183"/>
        <end position="291"/>
    </location>
</feature>
<dbReference type="PROSITE" id="PS51471">
    <property type="entry name" value="FE2OG_OXY"/>
    <property type="match status" value="1"/>
</dbReference>
<dbReference type="GeneID" id="19119538"/>
<dbReference type="RefSeq" id="XP_007693525.1">
    <property type="nucleotide sequence ID" value="XM_007695335.1"/>
</dbReference>
<dbReference type="InterPro" id="IPR050231">
    <property type="entry name" value="Iron_ascorbate_oxido_reductase"/>
</dbReference>
<dbReference type="STRING" id="930090.W6Z8D1"/>
<accession>W6Z8D1</accession>
<keyword evidence="2" id="KW-0560">Oxidoreductase</keyword>
<dbReference type="Proteomes" id="UP000054032">
    <property type="component" value="Unassembled WGS sequence"/>
</dbReference>
<dbReference type="Pfam" id="PF03171">
    <property type="entry name" value="2OG-FeII_Oxy"/>
    <property type="match status" value="1"/>
</dbReference>
<evidence type="ECO:0000259" key="3">
    <source>
        <dbReference type="PROSITE" id="PS51471"/>
    </source>
</evidence>
<sequence length="347" mass="38354">MSPYDFAPDIINGWDKIPPFPTDVEVVDFEPISLKKLIVRDAAEITKVIDACKTLGFIRLDLSDTEDGMSMLAAANEMFLLAQRTFALPEETLLEDDVFSNGNSLLGDNNQQYYIGCGDLEGFGRSKAKYNDVLRAAYPEMRNFSSLGKFITNELLDILSTDMNLEPTDPNYLPKLHSHSNNSGTHVRLLKCPASAGENANLQAHTDWGTLTVLFNAIGGLQLYLSDNVVPGQRAGWKWVKPVAKSCLVNLGDAMVKWSAGEFKSNIHRVLTPPGEQHAFVRYSLAYFVRPNNDVPLKPIGKFEEVAPTFQEWALRRAMAGNADTFKDGDWEKGSGTEIVMSAAARG</sequence>
<reference evidence="4 5" key="1">
    <citation type="journal article" date="2013" name="PLoS Genet.">
        <title>Comparative genome structure, secondary metabolite, and effector coding capacity across Cochliobolus pathogens.</title>
        <authorList>
            <person name="Condon B.J."/>
            <person name="Leng Y."/>
            <person name="Wu D."/>
            <person name="Bushley K.E."/>
            <person name="Ohm R.A."/>
            <person name="Otillar R."/>
            <person name="Martin J."/>
            <person name="Schackwitz W."/>
            <person name="Grimwood J."/>
            <person name="MohdZainudin N."/>
            <person name="Xue C."/>
            <person name="Wang R."/>
            <person name="Manning V.A."/>
            <person name="Dhillon B."/>
            <person name="Tu Z.J."/>
            <person name="Steffenson B.J."/>
            <person name="Salamov A."/>
            <person name="Sun H."/>
            <person name="Lowry S."/>
            <person name="LaButti K."/>
            <person name="Han J."/>
            <person name="Copeland A."/>
            <person name="Lindquist E."/>
            <person name="Barry K."/>
            <person name="Schmutz J."/>
            <person name="Baker S.E."/>
            <person name="Ciuffetti L.M."/>
            <person name="Grigoriev I.V."/>
            <person name="Zhong S."/>
            <person name="Turgeon B.G."/>
        </authorList>
    </citation>
    <scope>NUCLEOTIDE SEQUENCE [LARGE SCALE GENOMIC DNA]</scope>
    <source>
        <strain evidence="4 5">ATCC 44560</strain>
    </source>
</reference>
<dbReference type="eggNOG" id="KOG0143">
    <property type="taxonomic scope" value="Eukaryota"/>
</dbReference>
<dbReference type="PANTHER" id="PTHR47990">
    <property type="entry name" value="2-OXOGLUTARATE (2OG) AND FE(II)-DEPENDENT OXYGENASE SUPERFAMILY PROTEIN-RELATED"/>
    <property type="match status" value="1"/>
</dbReference>
<dbReference type="AlphaFoldDB" id="W6Z8D1"/>
<dbReference type="InterPro" id="IPR044861">
    <property type="entry name" value="IPNS-like_FE2OG_OXY"/>
</dbReference>
<comment type="similarity">
    <text evidence="1 2">Belongs to the iron/ascorbate-dependent oxidoreductase family.</text>
</comment>
<keyword evidence="2" id="KW-0408">Iron</keyword>
<evidence type="ECO:0000256" key="1">
    <source>
        <dbReference type="ARBA" id="ARBA00008056"/>
    </source>
</evidence>
<dbReference type="Gene3D" id="2.60.120.330">
    <property type="entry name" value="B-lactam Antibiotic, Isopenicillin N Synthase, Chain"/>
    <property type="match status" value="1"/>
</dbReference>
<dbReference type="GO" id="GO:0046872">
    <property type="term" value="F:metal ion binding"/>
    <property type="evidence" value="ECO:0007669"/>
    <property type="project" value="UniProtKB-KW"/>
</dbReference>
<gene>
    <name evidence="4" type="ORF">COCMIDRAFT_110053</name>
</gene>
<dbReference type="HOGENOM" id="CLU_010119_4_0_1"/>
<dbReference type="EMBL" id="KI964217">
    <property type="protein sequence ID" value="EUC39951.1"/>
    <property type="molecule type" value="Genomic_DNA"/>
</dbReference>